<keyword evidence="3" id="KW-1133">Transmembrane helix</keyword>
<evidence type="ECO:0000256" key="2">
    <source>
        <dbReference type="ARBA" id="ARBA00007362"/>
    </source>
</evidence>
<comment type="subcellular location">
    <subcellularLocation>
        <location evidence="1">Endomembrane system</location>
        <topology evidence="1">Multi-pass membrane protein</topology>
    </subcellularLocation>
</comment>
<reference evidence="5 6" key="1">
    <citation type="submission" date="2019-11" db="EMBL/GenBank/DDBJ databases">
        <title>Genome sequences of 17 halophilic strains isolated from different environments.</title>
        <authorList>
            <person name="Furrow R.E."/>
        </authorList>
    </citation>
    <scope>NUCLEOTIDE SEQUENCE [LARGE SCALE GENOMIC DNA]</scope>
    <source>
        <strain evidence="5 6">22514_16_FS</strain>
    </source>
</reference>
<feature type="transmembrane region" description="Helical" evidence="3">
    <location>
        <begin position="96"/>
        <end position="117"/>
    </location>
</feature>
<gene>
    <name evidence="5" type="ORF">GLW05_21160</name>
</gene>
<sequence>MNHKTASISIAVGATLWGIIGLFVTYLYEMGFTPLQVVAMRVLSSLVFLLVYVLKKDRRLLHIHPSDSKLFVGTGVISIVFFNWCLFSAMGETSMSVAFILLYTAPAFVTIFSRLLFKEWLTNRKLIALVMTVVGCAFVIGLLPNAIEPISVYGFLLGIGSGIFYALYSIFGKFALQKYDSLTVTFYTFLFATIAVLPFSGIWSELSLLRNAEVWLYIVGLGLLSTTLPFLLYTKGLSTVESSRASIIATIEPVVASLVGLLVFQERLTLWQYGGIVMVLAAVMIVQETKRNKAEVSRLDTQLQHERG</sequence>
<feature type="transmembrane region" description="Helical" evidence="3">
    <location>
        <begin position="245"/>
        <end position="264"/>
    </location>
</feature>
<dbReference type="RefSeq" id="WP_160850336.1">
    <property type="nucleotide sequence ID" value="NZ_WMEQ01000028.1"/>
</dbReference>
<feature type="transmembrane region" description="Helical" evidence="3">
    <location>
        <begin position="182"/>
        <end position="202"/>
    </location>
</feature>
<dbReference type="PANTHER" id="PTHR22911">
    <property type="entry name" value="ACYL-MALONYL CONDENSING ENZYME-RELATED"/>
    <property type="match status" value="1"/>
</dbReference>
<feature type="domain" description="EamA" evidence="4">
    <location>
        <begin position="153"/>
        <end position="286"/>
    </location>
</feature>
<dbReference type="InterPro" id="IPR037185">
    <property type="entry name" value="EmrE-like"/>
</dbReference>
<evidence type="ECO:0000256" key="3">
    <source>
        <dbReference type="SAM" id="Phobius"/>
    </source>
</evidence>
<dbReference type="PANTHER" id="PTHR22911:SF79">
    <property type="entry name" value="MOBA-LIKE NTP TRANSFERASE DOMAIN-CONTAINING PROTEIN"/>
    <property type="match status" value="1"/>
</dbReference>
<dbReference type="AlphaFoldDB" id="A0A6I5A7F7"/>
<accession>A0A6I5A7F7</accession>
<evidence type="ECO:0000313" key="6">
    <source>
        <dbReference type="Proteomes" id="UP000468638"/>
    </source>
</evidence>
<keyword evidence="3" id="KW-0472">Membrane</keyword>
<dbReference type="SUPFAM" id="SSF103481">
    <property type="entry name" value="Multidrug resistance efflux transporter EmrE"/>
    <property type="match status" value="2"/>
</dbReference>
<comment type="caution">
    <text evidence="5">The sequence shown here is derived from an EMBL/GenBank/DDBJ whole genome shotgun (WGS) entry which is preliminary data.</text>
</comment>
<feature type="transmembrane region" description="Helical" evidence="3">
    <location>
        <begin position="214"/>
        <end position="233"/>
    </location>
</feature>
<dbReference type="EMBL" id="WMEQ01000028">
    <property type="protein sequence ID" value="MYL36082.1"/>
    <property type="molecule type" value="Genomic_DNA"/>
</dbReference>
<feature type="transmembrane region" description="Helical" evidence="3">
    <location>
        <begin position="70"/>
        <end position="90"/>
    </location>
</feature>
<dbReference type="InterPro" id="IPR000620">
    <property type="entry name" value="EamA_dom"/>
</dbReference>
<evidence type="ECO:0000259" key="4">
    <source>
        <dbReference type="Pfam" id="PF00892"/>
    </source>
</evidence>
<organism evidence="5 6">
    <name type="scientific">Pontibacillus yanchengensis</name>
    <dbReference type="NCBI Taxonomy" id="462910"/>
    <lineage>
        <taxon>Bacteria</taxon>
        <taxon>Bacillati</taxon>
        <taxon>Bacillota</taxon>
        <taxon>Bacilli</taxon>
        <taxon>Bacillales</taxon>
        <taxon>Bacillaceae</taxon>
        <taxon>Pontibacillus</taxon>
    </lineage>
</organism>
<dbReference type="Pfam" id="PF00892">
    <property type="entry name" value="EamA"/>
    <property type="match status" value="2"/>
</dbReference>
<dbReference type="OrthoDB" id="6707571at2"/>
<evidence type="ECO:0000256" key="1">
    <source>
        <dbReference type="ARBA" id="ARBA00004127"/>
    </source>
</evidence>
<dbReference type="GO" id="GO:0016020">
    <property type="term" value="C:membrane"/>
    <property type="evidence" value="ECO:0007669"/>
    <property type="project" value="InterPro"/>
</dbReference>
<dbReference type="Gene3D" id="1.10.3730.20">
    <property type="match status" value="1"/>
</dbReference>
<dbReference type="Proteomes" id="UP000468638">
    <property type="component" value="Unassembled WGS sequence"/>
</dbReference>
<feature type="transmembrane region" description="Helical" evidence="3">
    <location>
        <begin position="7"/>
        <end position="28"/>
    </location>
</feature>
<feature type="domain" description="EamA" evidence="4">
    <location>
        <begin position="8"/>
        <end position="140"/>
    </location>
</feature>
<protein>
    <submittedName>
        <fullName evidence="5">EamA family transporter</fullName>
    </submittedName>
</protein>
<name>A0A6I5A7F7_9BACI</name>
<feature type="transmembrane region" description="Helical" evidence="3">
    <location>
        <begin position="270"/>
        <end position="286"/>
    </location>
</feature>
<keyword evidence="3" id="KW-0812">Transmembrane</keyword>
<feature type="transmembrane region" description="Helical" evidence="3">
    <location>
        <begin position="126"/>
        <end position="144"/>
    </location>
</feature>
<comment type="similarity">
    <text evidence="2">Belongs to the EamA transporter family.</text>
</comment>
<feature type="transmembrane region" description="Helical" evidence="3">
    <location>
        <begin position="34"/>
        <end position="54"/>
    </location>
</feature>
<evidence type="ECO:0000313" key="5">
    <source>
        <dbReference type="EMBL" id="MYL36082.1"/>
    </source>
</evidence>
<proteinExistence type="inferred from homology"/>
<feature type="transmembrane region" description="Helical" evidence="3">
    <location>
        <begin position="150"/>
        <end position="170"/>
    </location>
</feature>